<evidence type="ECO:0000313" key="5">
    <source>
        <dbReference type="EMBL" id="OGC81664.1"/>
    </source>
</evidence>
<feature type="domain" description="PPIase cyclophilin-type" evidence="4">
    <location>
        <begin position="65"/>
        <end position="211"/>
    </location>
</feature>
<proteinExistence type="predicted"/>
<dbReference type="SUPFAM" id="SSF50891">
    <property type="entry name" value="Cyclophilin-like"/>
    <property type="match status" value="1"/>
</dbReference>
<reference evidence="5 6" key="1">
    <citation type="journal article" date="2016" name="Nat. Commun.">
        <title>Thousands of microbial genomes shed light on interconnected biogeochemical processes in an aquifer system.</title>
        <authorList>
            <person name="Anantharaman K."/>
            <person name="Brown C.T."/>
            <person name="Hug L.A."/>
            <person name="Sharon I."/>
            <person name="Castelle C.J."/>
            <person name="Probst A.J."/>
            <person name="Thomas B.C."/>
            <person name="Singh A."/>
            <person name="Wilkins M.J."/>
            <person name="Karaoz U."/>
            <person name="Brodie E.L."/>
            <person name="Williams K.H."/>
            <person name="Hubbard S.S."/>
            <person name="Banfield J.F."/>
        </authorList>
    </citation>
    <scope>NUCLEOTIDE SEQUENCE [LARGE SCALE GENOMIC DNA]</scope>
</reference>
<dbReference type="Gene3D" id="2.40.100.10">
    <property type="entry name" value="Cyclophilin-like"/>
    <property type="match status" value="1"/>
</dbReference>
<dbReference type="GO" id="GO:0003755">
    <property type="term" value="F:peptidyl-prolyl cis-trans isomerase activity"/>
    <property type="evidence" value="ECO:0007669"/>
    <property type="project" value="UniProtKB-KW"/>
</dbReference>
<dbReference type="PANTHER" id="PTHR45625">
    <property type="entry name" value="PEPTIDYL-PROLYL CIS-TRANS ISOMERASE-RELATED"/>
    <property type="match status" value="1"/>
</dbReference>
<dbReference type="Proteomes" id="UP000177614">
    <property type="component" value="Unassembled WGS sequence"/>
</dbReference>
<dbReference type="PROSITE" id="PS50072">
    <property type="entry name" value="CSA_PPIASE_2"/>
    <property type="match status" value="1"/>
</dbReference>
<sequence length="224" mass="24125">MILAYIQNVMIASSLPISRFGRIICVLCISVLLAACGGSEVPQTTPGPFAEFVKDIELSNQSDPIAIVETDVGTFGIELFNVQMPTSVAHFVKNVSEQRYENSLVYNVASGFAAYMGDKSGALKEPGDVTPLSLETHPDIKHDAAGIVGFVHETGSRCTTAPNPEECAKSALNSAKTFFYVTLNAQPSLDNVYAPFGRVAKGLEIVRNLKKGNKITKITVVQRQ</sequence>
<evidence type="ECO:0000256" key="1">
    <source>
        <dbReference type="ARBA" id="ARBA00013194"/>
    </source>
</evidence>
<gene>
    <name evidence="5" type="ORF">A2V81_05360</name>
</gene>
<accession>A0A1F4XJ89</accession>
<dbReference type="EMBL" id="MEWR01000023">
    <property type="protein sequence ID" value="OGC81664.1"/>
    <property type="molecule type" value="Genomic_DNA"/>
</dbReference>
<evidence type="ECO:0000256" key="3">
    <source>
        <dbReference type="ARBA" id="ARBA00023235"/>
    </source>
</evidence>
<protein>
    <recommendedName>
        <fullName evidence="1">peptidylprolyl isomerase</fullName>
        <ecNumber evidence="1">5.2.1.8</ecNumber>
    </recommendedName>
</protein>
<dbReference type="InterPro" id="IPR002130">
    <property type="entry name" value="Cyclophilin-type_PPIase_dom"/>
</dbReference>
<comment type="caution">
    <text evidence="5">The sequence shown here is derived from an EMBL/GenBank/DDBJ whole genome shotgun (WGS) entry which is preliminary data.</text>
</comment>
<organism evidence="5 6">
    <name type="scientific">Candidatus Abawacabacteria bacterium RBG_16_42_10</name>
    <dbReference type="NCBI Taxonomy" id="1817814"/>
    <lineage>
        <taxon>Bacteria</taxon>
        <taxon>Candidatus Abawacaibacteriota</taxon>
    </lineage>
</organism>
<dbReference type="AlphaFoldDB" id="A0A1F4XJ89"/>
<keyword evidence="3" id="KW-0413">Isomerase</keyword>
<evidence type="ECO:0000256" key="2">
    <source>
        <dbReference type="ARBA" id="ARBA00023110"/>
    </source>
</evidence>
<dbReference type="InterPro" id="IPR029000">
    <property type="entry name" value="Cyclophilin-like_dom_sf"/>
</dbReference>
<dbReference type="PANTHER" id="PTHR45625:SF4">
    <property type="entry name" value="PEPTIDYLPROLYL ISOMERASE DOMAIN AND WD REPEAT-CONTAINING PROTEIN 1"/>
    <property type="match status" value="1"/>
</dbReference>
<evidence type="ECO:0000313" key="6">
    <source>
        <dbReference type="Proteomes" id="UP000177614"/>
    </source>
</evidence>
<dbReference type="EC" id="5.2.1.8" evidence="1"/>
<evidence type="ECO:0000259" key="4">
    <source>
        <dbReference type="PROSITE" id="PS50072"/>
    </source>
</evidence>
<keyword evidence="2" id="KW-0697">Rotamase</keyword>
<dbReference type="STRING" id="1817814.A2V81_05360"/>
<name>A0A1F4XJ89_9BACT</name>
<dbReference type="InterPro" id="IPR044666">
    <property type="entry name" value="Cyclophilin_A-like"/>
</dbReference>
<dbReference type="Pfam" id="PF00160">
    <property type="entry name" value="Pro_isomerase"/>
    <property type="match status" value="1"/>
</dbReference>